<dbReference type="NCBIfam" id="TIGR01558">
    <property type="entry name" value="sm_term_P27"/>
    <property type="match status" value="1"/>
</dbReference>
<sequence length="155" mass="17563">MARPRKTMAVATGKIGKDKIEQRRKQEQQLKLDRDGLTPPPFLNLVGSAEFIRVVDEAGKVDLLDNLDLSVLAIYCNAYSQYTEITKQLQESEFEYRYMTDNGKVSPLINAQDKIVKQIMSCSTKLGLATTDRLKLIVPTKEESTTNKYLKYLNG</sequence>
<organism evidence="1 2">
    <name type="scientific">Peptoniphilus olsenii</name>
    <dbReference type="NCBI Taxonomy" id="411570"/>
    <lineage>
        <taxon>Bacteria</taxon>
        <taxon>Bacillati</taxon>
        <taxon>Bacillota</taxon>
        <taxon>Tissierellia</taxon>
        <taxon>Tissierellales</taxon>
        <taxon>Peptoniphilaceae</taxon>
        <taxon>Peptoniphilus</taxon>
    </lineage>
</organism>
<comment type="caution">
    <text evidence="1">The sequence shown here is derived from an EMBL/GenBank/DDBJ whole genome shotgun (WGS) entry which is preliminary data.</text>
</comment>
<evidence type="ECO:0000313" key="2">
    <source>
        <dbReference type="Proteomes" id="UP001549162"/>
    </source>
</evidence>
<evidence type="ECO:0000313" key="1">
    <source>
        <dbReference type="EMBL" id="MET3616739.1"/>
    </source>
</evidence>
<name>A0ABV2J7K1_9FIRM</name>
<reference evidence="1 2" key="1">
    <citation type="submission" date="2024-06" db="EMBL/GenBank/DDBJ databases">
        <title>Genomic Encyclopedia of Type Strains, Phase IV (KMG-IV): sequencing the most valuable type-strain genomes for metagenomic binning, comparative biology and taxonomic classification.</title>
        <authorList>
            <person name="Goeker M."/>
        </authorList>
    </citation>
    <scope>NUCLEOTIDE SEQUENCE [LARGE SCALE GENOMIC DNA]</scope>
    <source>
        <strain evidence="1 2">DSM 21460</strain>
    </source>
</reference>
<dbReference type="EMBL" id="JBEPMA010000001">
    <property type="protein sequence ID" value="MET3616739.1"/>
    <property type="molecule type" value="Genomic_DNA"/>
</dbReference>
<dbReference type="Pfam" id="PF05119">
    <property type="entry name" value="Terminase_4"/>
    <property type="match status" value="1"/>
</dbReference>
<gene>
    <name evidence="1" type="ORF">ABID14_000359</name>
</gene>
<accession>A0ABV2J7K1</accession>
<dbReference type="RefSeq" id="WP_354366739.1">
    <property type="nucleotide sequence ID" value="NZ_JBEPMA010000001.1"/>
</dbReference>
<proteinExistence type="predicted"/>
<dbReference type="InterPro" id="IPR006448">
    <property type="entry name" value="Phage_term_ssu_P27"/>
</dbReference>
<protein>
    <submittedName>
        <fullName evidence="1">P27 family predicted phage terminase small subunit</fullName>
    </submittedName>
</protein>
<keyword evidence="2" id="KW-1185">Reference proteome</keyword>
<dbReference type="Proteomes" id="UP001549162">
    <property type="component" value="Unassembled WGS sequence"/>
</dbReference>